<accession>A0A6A6RIG7</accession>
<dbReference type="EMBL" id="MU004181">
    <property type="protein sequence ID" value="KAF2503267.1"/>
    <property type="molecule type" value="Genomic_DNA"/>
</dbReference>
<evidence type="ECO:0000313" key="2">
    <source>
        <dbReference type="Proteomes" id="UP000799750"/>
    </source>
</evidence>
<keyword evidence="2" id="KW-1185">Reference proteome</keyword>
<dbReference type="Proteomes" id="UP000799750">
    <property type="component" value="Unassembled WGS sequence"/>
</dbReference>
<name>A0A6A6RIG7_9PEZI</name>
<sequence>MANRGLFVWPIAMATAAGRHFEKVPRLVVMQGLALCAARAQVRTDNGTMLLGSFGMDTAADCPGFVVTTVRSAHVTHESEREESTTMLDAPPFWSRPSRCSKCSHARRLKAPFVPTPVAPPCPSTTPTAPSE</sequence>
<proteinExistence type="predicted"/>
<dbReference type="AlphaFoldDB" id="A0A6A6RIG7"/>
<gene>
    <name evidence="1" type="ORF">BU16DRAFT_555274</name>
</gene>
<evidence type="ECO:0000313" key="1">
    <source>
        <dbReference type="EMBL" id="KAF2503267.1"/>
    </source>
</evidence>
<reference evidence="1" key="1">
    <citation type="journal article" date="2020" name="Stud. Mycol.">
        <title>101 Dothideomycetes genomes: a test case for predicting lifestyles and emergence of pathogens.</title>
        <authorList>
            <person name="Haridas S."/>
            <person name="Albert R."/>
            <person name="Binder M."/>
            <person name="Bloem J."/>
            <person name="Labutti K."/>
            <person name="Salamov A."/>
            <person name="Andreopoulos B."/>
            <person name="Baker S."/>
            <person name="Barry K."/>
            <person name="Bills G."/>
            <person name="Bluhm B."/>
            <person name="Cannon C."/>
            <person name="Castanera R."/>
            <person name="Culley D."/>
            <person name="Daum C."/>
            <person name="Ezra D."/>
            <person name="Gonzalez J."/>
            <person name="Henrissat B."/>
            <person name="Kuo A."/>
            <person name="Liang C."/>
            <person name="Lipzen A."/>
            <person name="Lutzoni F."/>
            <person name="Magnuson J."/>
            <person name="Mondo S."/>
            <person name="Nolan M."/>
            <person name="Ohm R."/>
            <person name="Pangilinan J."/>
            <person name="Park H.-J."/>
            <person name="Ramirez L."/>
            <person name="Alfaro M."/>
            <person name="Sun H."/>
            <person name="Tritt A."/>
            <person name="Yoshinaga Y."/>
            <person name="Zwiers L.-H."/>
            <person name="Turgeon B."/>
            <person name="Goodwin S."/>
            <person name="Spatafora J."/>
            <person name="Crous P."/>
            <person name="Grigoriev I."/>
        </authorList>
    </citation>
    <scope>NUCLEOTIDE SEQUENCE</scope>
    <source>
        <strain evidence="1">CBS 269.34</strain>
    </source>
</reference>
<organism evidence="1 2">
    <name type="scientific">Lophium mytilinum</name>
    <dbReference type="NCBI Taxonomy" id="390894"/>
    <lineage>
        <taxon>Eukaryota</taxon>
        <taxon>Fungi</taxon>
        <taxon>Dikarya</taxon>
        <taxon>Ascomycota</taxon>
        <taxon>Pezizomycotina</taxon>
        <taxon>Dothideomycetes</taxon>
        <taxon>Pleosporomycetidae</taxon>
        <taxon>Mytilinidiales</taxon>
        <taxon>Mytilinidiaceae</taxon>
        <taxon>Lophium</taxon>
    </lineage>
</organism>
<protein>
    <submittedName>
        <fullName evidence="1">Uncharacterized protein</fullName>
    </submittedName>
</protein>